<dbReference type="Proteomes" id="UP001596053">
    <property type="component" value="Unassembled WGS sequence"/>
</dbReference>
<comment type="caution">
    <text evidence="1">The sequence shown here is derived from an EMBL/GenBank/DDBJ whole genome shotgun (WGS) entry which is preliminary data.</text>
</comment>
<accession>A0ABW0IV47</accession>
<keyword evidence="2" id="KW-1185">Reference proteome</keyword>
<dbReference type="EMBL" id="JBHSLW010000034">
    <property type="protein sequence ID" value="MFC5421947.1"/>
    <property type="molecule type" value="Genomic_DNA"/>
</dbReference>
<reference evidence="2" key="1">
    <citation type="journal article" date="2019" name="Int. J. Syst. Evol. Microbiol.">
        <title>The Global Catalogue of Microorganisms (GCM) 10K type strain sequencing project: providing services to taxonomists for standard genome sequencing and annotation.</title>
        <authorList>
            <consortium name="The Broad Institute Genomics Platform"/>
            <consortium name="The Broad Institute Genome Sequencing Center for Infectious Disease"/>
            <person name="Wu L."/>
            <person name="Ma J."/>
        </authorList>
    </citation>
    <scope>NUCLEOTIDE SEQUENCE [LARGE SCALE GENOMIC DNA]</scope>
    <source>
        <strain evidence="2">NCAIM B.01391</strain>
    </source>
</reference>
<organism evidence="1 2">
    <name type="scientific">Bosea eneae</name>
    <dbReference type="NCBI Taxonomy" id="151454"/>
    <lineage>
        <taxon>Bacteria</taxon>
        <taxon>Pseudomonadati</taxon>
        <taxon>Pseudomonadota</taxon>
        <taxon>Alphaproteobacteria</taxon>
        <taxon>Hyphomicrobiales</taxon>
        <taxon>Boseaceae</taxon>
        <taxon>Bosea</taxon>
    </lineage>
</organism>
<dbReference type="RefSeq" id="WP_377800250.1">
    <property type="nucleotide sequence ID" value="NZ_JBHSLW010000034.1"/>
</dbReference>
<sequence>MTVPTWPATLPRTAAQEGFSYSFGDGRLKTATDTGPGKMRRRFSAAAKPVEMQIVVDEAGLARLEDFWDVDTKGGALPFWMFNIVYQKLLVNPDGTPLLPEPEPVRGLPWLAMFGSTPKALPWGGLYWRVPFTLSIMP</sequence>
<gene>
    <name evidence="1" type="ORF">ACFPOB_20505</name>
</gene>
<evidence type="ECO:0000313" key="2">
    <source>
        <dbReference type="Proteomes" id="UP001596053"/>
    </source>
</evidence>
<protein>
    <submittedName>
        <fullName evidence="1">Uncharacterized protein</fullName>
    </submittedName>
</protein>
<evidence type="ECO:0000313" key="1">
    <source>
        <dbReference type="EMBL" id="MFC5421947.1"/>
    </source>
</evidence>
<name>A0ABW0IV47_9HYPH</name>
<proteinExistence type="predicted"/>